<dbReference type="EMBL" id="CABWLC010000018">
    <property type="protein sequence ID" value="VXA88011.1"/>
    <property type="molecule type" value="Genomic_DNA"/>
</dbReference>
<feature type="compositionally biased region" description="Basic and acidic residues" evidence="1">
    <location>
        <begin position="38"/>
        <end position="49"/>
    </location>
</feature>
<evidence type="ECO:0000313" key="3">
    <source>
        <dbReference type="Proteomes" id="UP000439123"/>
    </source>
</evidence>
<accession>A0A653LA89</accession>
<proteinExistence type="predicted"/>
<protein>
    <submittedName>
        <fullName evidence="2">Uncharacterized protein</fullName>
    </submittedName>
</protein>
<dbReference type="Proteomes" id="UP000439123">
    <property type="component" value="Unassembled WGS sequence"/>
</dbReference>
<evidence type="ECO:0000256" key="1">
    <source>
        <dbReference type="SAM" id="MobiDB-lite"/>
    </source>
</evidence>
<reference evidence="2 3" key="1">
    <citation type="submission" date="2019-10" db="EMBL/GenBank/DDBJ databases">
        <authorList>
            <person name="Karimi E."/>
        </authorList>
    </citation>
    <scope>NUCLEOTIDE SEQUENCE [LARGE SCALE GENOMIC DNA]</scope>
    <source>
        <strain evidence="2">Aeromonas sp. 8C</strain>
    </source>
</reference>
<evidence type="ECO:0000313" key="2">
    <source>
        <dbReference type="EMBL" id="VXA88011.1"/>
    </source>
</evidence>
<feature type="region of interest" description="Disordered" evidence="1">
    <location>
        <begin position="28"/>
        <end position="59"/>
    </location>
</feature>
<name>A0A653LA89_AERVE</name>
<dbReference type="AlphaFoldDB" id="A0A653LA89"/>
<sequence>MMPAQAQPHKKDTLDVSNHFYQVTHHWRPGWRRGGGRRGADVPRPDRTGHGCLPHPGRT</sequence>
<organism evidence="2 3">
    <name type="scientific">Aeromonas veronii</name>
    <dbReference type="NCBI Taxonomy" id="654"/>
    <lineage>
        <taxon>Bacteria</taxon>
        <taxon>Pseudomonadati</taxon>
        <taxon>Pseudomonadota</taxon>
        <taxon>Gammaproteobacteria</taxon>
        <taxon>Aeromonadales</taxon>
        <taxon>Aeromonadaceae</taxon>
        <taxon>Aeromonas</taxon>
    </lineage>
</organism>
<gene>
    <name evidence="2" type="ORF">AERO8C_50478</name>
</gene>